<reference evidence="4" key="1">
    <citation type="submission" date="2023-07" db="EMBL/GenBank/DDBJ databases">
        <title>draft genome sequence of fig (Ficus carica).</title>
        <authorList>
            <person name="Takahashi T."/>
            <person name="Nishimura K."/>
        </authorList>
    </citation>
    <scope>NUCLEOTIDE SEQUENCE</scope>
</reference>
<organism evidence="4 5">
    <name type="scientific">Ficus carica</name>
    <name type="common">Common fig</name>
    <dbReference type="NCBI Taxonomy" id="3494"/>
    <lineage>
        <taxon>Eukaryota</taxon>
        <taxon>Viridiplantae</taxon>
        <taxon>Streptophyta</taxon>
        <taxon>Embryophyta</taxon>
        <taxon>Tracheophyta</taxon>
        <taxon>Spermatophyta</taxon>
        <taxon>Magnoliopsida</taxon>
        <taxon>eudicotyledons</taxon>
        <taxon>Gunneridae</taxon>
        <taxon>Pentapetalae</taxon>
        <taxon>rosids</taxon>
        <taxon>fabids</taxon>
        <taxon>Rosales</taxon>
        <taxon>Moraceae</taxon>
        <taxon>Ficeae</taxon>
        <taxon>Ficus</taxon>
    </lineage>
</organism>
<name>A0AA88DF93_FICCA</name>
<dbReference type="Proteomes" id="UP001187192">
    <property type="component" value="Unassembled WGS sequence"/>
</dbReference>
<evidence type="ECO:0000256" key="2">
    <source>
        <dbReference type="SAM" id="MobiDB-lite"/>
    </source>
</evidence>
<gene>
    <name evidence="4" type="ORF">TIFTF001_023374</name>
</gene>
<feature type="compositionally biased region" description="Polar residues" evidence="2">
    <location>
        <begin position="60"/>
        <end position="69"/>
    </location>
</feature>
<evidence type="ECO:0000313" key="5">
    <source>
        <dbReference type="Proteomes" id="UP001187192"/>
    </source>
</evidence>
<feature type="region of interest" description="Disordered" evidence="2">
    <location>
        <begin position="34"/>
        <end position="145"/>
    </location>
</feature>
<evidence type="ECO:0000256" key="1">
    <source>
        <dbReference type="ARBA" id="ARBA00005711"/>
    </source>
</evidence>
<keyword evidence="5" id="KW-1185">Reference proteome</keyword>
<feature type="domain" description="Remorin C-terminal" evidence="3">
    <location>
        <begin position="131"/>
        <end position="235"/>
    </location>
</feature>
<dbReference type="InterPro" id="IPR005516">
    <property type="entry name" value="Remorin_C"/>
</dbReference>
<comment type="caution">
    <text evidence="4">The sequence shown here is derived from an EMBL/GenBank/DDBJ whole genome shotgun (WGS) entry which is preliminary data.</text>
</comment>
<accession>A0AA88DF93</accession>
<dbReference type="AlphaFoldDB" id="A0AA88DF93"/>
<evidence type="ECO:0000313" key="4">
    <source>
        <dbReference type="EMBL" id="GMN54236.1"/>
    </source>
</evidence>
<dbReference type="PANTHER" id="PTHR31471:SF5">
    <property type="entry name" value="GB|AAD39278.1"/>
    <property type="match status" value="1"/>
</dbReference>
<comment type="similarity">
    <text evidence="1">Belongs to the remorin family.</text>
</comment>
<protein>
    <recommendedName>
        <fullName evidence="3">Remorin C-terminal domain-containing protein</fullName>
    </recommendedName>
</protein>
<proteinExistence type="inferred from homology"/>
<sequence>MSQDYDTRESEFAAAVAAAAYAVQSLEQAELQYQRKKQEAVQNSRSKAKSRKDEIMAEAPSSSRATRLFSNKEAEIAGEVSRKRSVGRQEDKVSERALPAKQPSRSSSIRRATSEDRYQMQKGTSPGHNGVESKADDWEKTRMKKVQSRYEKMKFEILEWENEKKMQAKIKMEKRKSLLEQRRGQNMQHYQNKVVRIERIAGKARAQLEEKRRNEELAAKAKAKKIRSRGNVPVKCFCFTC</sequence>
<dbReference type="PANTHER" id="PTHR31471">
    <property type="entry name" value="OS02G0116800 PROTEIN"/>
    <property type="match status" value="1"/>
</dbReference>
<feature type="compositionally biased region" description="Basic and acidic residues" evidence="2">
    <location>
        <begin position="131"/>
        <end position="141"/>
    </location>
</feature>
<dbReference type="EMBL" id="BTGU01000050">
    <property type="protein sequence ID" value="GMN54236.1"/>
    <property type="molecule type" value="Genomic_DNA"/>
</dbReference>
<evidence type="ECO:0000259" key="3">
    <source>
        <dbReference type="Pfam" id="PF03763"/>
    </source>
</evidence>
<dbReference type="Pfam" id="PF03763">
    <property type="entry name" value="Remorin_C"/>
    <property type="match status" value="1"/>
</dbReference>